<dbReference type="InterPro" id="IPR029052">
    <property type="entry name" value="Metallo-depent_PP-like"/>
</dbReference>
<proteinExistence type="predicted"/>
<dbReference type="NCBIfam" id="TIGR00040">
    <property type="entry name" value="yfcE"/>
    <property type="match status" value="1"/>
</dbReference>
<comment type="caution">
    <text evidence="2">The sequence shown here is derived from an EMBL/GenBank/DDBJ whole genome shotgun (WGS) entry which is preliminary data.</text>
</comment>
<dbReference type="InterPro" id="IPR000979">
    <property type="entry name" value="Phosphodiesterase_MJ0936/Vps29"/>
</dbReference>
<reference evidence="2" key="1">
    <citation type="submission" date="2019-08" db="EMBL/GenBank/DDBJ databases">
        <authorList>
            <person name="Kucharzyk K."/>
            <person name="Murdoch R.W."/>
            <person name="Higgins S."/>
            <person name="Loffler F."/>
        </authorList>
    </citation>
    <scope>NUCLEOTIDE SEQUENCE</scope>
</reference>
<dbReference type="InterPro" id="IPR024654">
    <property type="entry name" value="Calcineurin-like_PHP_lpxH"/>
</dbReference>
<organism evidence="2">
    <name type="scientific">bioreactor metagenome</name>
    <dbReference type="NCBI Taxonomy" id="1076179"/>
    <lineage>
        <taxon>unclassified sequences</taxon>
        <taxon>metagenomes</taxon>
        <taxon>ecological metagenomes</taxon>
    </lineage>
</organism>
<name>A0A645BHM6_9ZZZZ</name>
<sequence>MKRVAVFADTHNKFTRLPEAIEKLGKVDMLFHLGDFGSDAEIIADKFGVPAFAVRGNNDYASVLPRLRAELVEDVWILLVHGDAYYTTGQLFDEAEKHNCLAVLFGHTHEPLLTASGKVLLLNPGSLSLPRHGYAPSFAVLEVEGKDINAKIITL</sequence>
<dbReference type="EMBL" id="VSSQ01019751">
    <property type="protein sequence ID" value="MPM64061.1"/>
    <property type="molecule type" value="Genomic_DNA"/>
</dbReference>
<feature type="domain" description="Calcineurin-like phosphoesterase" evidence="1">
    <location>
        <begin position="3"/>
        <end position="145"/>
    </location>
</feature>
<dbReference type="Pfam" id="PF12850">
    <property type="entry name" value="Metallophos_2"/>
    <property type="match status" value="1"/>
</dbReference>
<dbReference type="Gene3D" id="3.60.21.10">
    <property type="match status" value="1"/>
</dbReference>
<dbReference type="PANTHER" id="PTHR11124">
    <property type="entry name" value="VACUOLAR SORTING PROTEIN VPS29"/>
    <property type="match status" value="1"/>
</dbReference>
<protein>
    <recommendedName>
        <fullName evidence="1">Calcineurin-like phosphoesterase domain-containing protein</fullName>
    </recommendedName>
</protein>
<accession>A0A645BHM6</accession>
<evidence type="ECO:0000259" key="1">
    <source>
        <dbReference type="Pfam" id="PF12850"/>
    </source>
</evidence>
<dbReference type="AlphaFoldDB" id="A0A645BHM6"/>
<dbReference type="SUPFAM" id="SSF56300">
    <property type="entry name" value="Metallo-dependent phosphatases"/>
    <property type="match status" value="1"/>
</dbReference>
<gene>
    <name evidence="2" type="ORF">SDC9_110947</name>
</gene>
<evidence type="ECO:0000313" key="2">
    <source>
        <dbReference type="EMBL" id="MPM64061.1"/>
    </source>
</evidence>